<reference evidence="2 3" key="1">
    <citation type="journal article" date="2015" name="Genome Announc.">
        <title>Draft Genome Sequence of Rhodococcus rhodochrous Strain KG-21, a Soil Isolate from Oil Fields of Krishna-Godavari Basin, India.</title>
        <authorList>
            <person name="Dawar C."/>
            <person name="Aggarwal R.K."/>
        </authorList>
    </citation>
    <scope>NUCLEOTIDE SEQUENCE [LARGE SCALE GENOMIC DNA]</scope>
    <source>
        <strain evidence="2 3">KG-21</strain>
    </source>
</reference>
<keyword evidence="1" id="KW-0472">Membrane</keyword>
<evidence type="ECO:0000313" key="3">
    <source>
        <dbReference type="Proteomes" id="UP000037712"/>
    </source>
</evidence>
<protein>
    <submittedName>
        <fullName evidence="2">Uncharacterized protein</fullName>
    </submittedName>
</protein>
<accession>A0A0M8PGU7</accession>
<organism evidence="2 3">
    <name type="scientific">Rhodococcus rhodochrous KG-21</name>
    <dbReference type="NCBI Taxonomy" id="1441923"/>
    <lineage>
        <taxon>Bacteria</taxon>
        <taxon>Bacillati</taxon>
        <taxon>Actinomycetota</taxon>
        <taxon>Actinomycetes</taxon>
        <taxon>Mycobacteriales</taxon>
        <taxon>Nocardiaceae</taxon>
        <taxon>Rhodococcus</taxon>
    </lineage>
</organism>
<reference evidence="3" key="2">
    <citation type="submission" date="2015-01" db="EMBL/GenBank/DDBJ databases">
        <title>Draft genome sequence of potential hydrocarbon metabolising strain of Rhodococcus rhodochrous.</title>
        <authorList>
            <person name="Aggarwal R.K."/>
            <person name="Dawar C."/>
        </authorList>
    </citation>
    <scope>NUCLEOTIDE SEQUENCE [LARGE SCALE GENOMIC DNA]</scope>
    <source>
        <strain evidence="3">KG-21</strain>
    </source>
</reference>
<dbReference type="EMBL" id="AZYO01000061">
    <property type="protein sequence ID" value="KOS54645.1"/>
    <property type="molecule type" value="Genomic_DNA"/>
</dbReference>
<evidence type="ECO:0000313" key="2">
    <source>
        <dbReference type="EMBL" id="KOS54645.1"/>
    </source>
</evidence>
<keyword evidence="1" id="KW-1133">Transmembrane helix</keyword>
<gene>
    <name evidence="2" type="ORF">Z051_19175</name>
</gene>
<keyword evidence="1" id="KW-0812">Transmembrane</keyword>
<dbReference type="Proteomes" id="UP000037712">
    <property type="component" value="Unassembled WGS sequence"/>
</dbReference>
<dbReference type="PATRIC" id="fig|1441923.3.peg.4187"/>
<proteinExistence type="predicted"/>
<dbReference type="AlphaFoldDB" id="A0A0M8PGU7"/>
<feature type="transmembrane region" description="Helical" evidence="1">
    <location>
        <begin position="20"/>
        <end position="39"/>
    </location>
</feature>
<comment type="caution">
    <text evidence="2">The sequence shown here is derived from an EMBL/GenBank/DDBJ whole genome shotgun (WGS) entry which is preliminary data.</text>
</comment>
<name>A0A0M8PGU7_RHORH</name>
<evidence type="ECO:0000256" key="1">
    <source>
        <dbReference type="SAM" id="Phobius"/>
    </source>
</evidence>
<feature type="transmembrane region" description="Helical" evidence="1">
    <location>
        <begin position="46"/>
        <end position="65"/>
    </location>
</feature>
<dbReference type="RefSeq" id="WP_003937995.1">
    <property type="nucleotide sequence ID" value="NZ_AZYO01000061.1"/>
</dbReference>
<sequence>MAAPHLPHRPKNPSALLEDPHAGIVLAGVLTVVGVLAAVAMAGSALLAVALAVIVAGAVAVVAAAV</sequence>